<proteinExistence type="inferred from homology"/>
<dbReference type="Proteomes" id="UP000596660">
    <property type="component" value="Unplaced"/>
</dbReference>
<evidence type="ECO:0000313" key="5">
    <source>
        <dbReference type="Proteomes" id="UP000596660"/>
    </source>
</evidence>
<evidence type="ECO:0000259" key="2">
    <source>
        <dbReference type="Pfam" id="PF05605"/>
    </source>
</evidence>
<evidence type="ECO:0000259" key="3">
    <source>
        <dbReference type="Pfam" id="PF14571"/>
    </source>
</evidence>
<dbReference type="EnsemblPlants" id="AUR62008731-RA">
    <property type="protein sequence ID" value="AUR62008731-RA:cds"/>
    <property type="gene ID" value="AUR62008731"/>
</dbReference>
<dbReference type="AlphaFoldDB" id="A0A803LA42"/>
<dbReference type="Gramene" id="AUR62008731-RA">
    <property type="protein sequence ID" value="AUR62008731-RA:cds"/>
    <property type="gene ID" value="AUR62008731"/>
</dbReference>
<sequence length="239" mass="26260">MDDRTWNFSLSTSSSKYNQSYSDNLLEYEEFDGDTDEIEVDYPCPFCSEDFDIVGLCCHIEEEHYDESKRGVCPMCGTSVGADLVEHIAFQHENIYKSGSKTRHSHGDSQSTLALLRKEMLERSLKCLLGSSSPVISSSDAAVDQLLSSFVRSYSTTPEIESKPSCSSVDAPVKEEVVDEDTLESFHASLGRINLLCGILSDGKTSMPGRSRRKIYVGLACVCFTCLEIDSAGSGALLL</sequence>
<feature type="domain" description="Di19 zinc-binding" evidence="2">
    <location>
        <begin position="41"/>
        <end position="92"/>
    </location>
</feature>
<name>A0A803LA42_CHEQI</name>
<dbReference type="InterPro" id="IPR008598">
    <property type="entry name" value="Di19_Zn-bd"/>
</dbReference>
<dbReference type="Pfam" id="PF14571">
    <property type="entry name" value="Di19_C"/>
    <property type="match status" value="1"/>
</dbReference>
<protein>
    <submittedName>
        <fullName evidence="4">Uncharacterized protein</fullName>
    </submittedName>
</protein>
<dbReference type="InterPro" id="IPR027935">
    <property type="entry name" value="Di19_C"/>
</dbReference>
<keyword evidence="5" id="KW-1185">Reference proteome</keyword>
<reference evidence="4" key="2">
    <citation type="submission" date="2021-03" db="UniProtKB">
        <authorList>
            <consortium name="EnsemblPlants"/>
        </authorList>
    </citation>
    <scope>IDENTIFICATION</scope>
</reference>
<dbReference type="PANTHER" id="PTHR31875">
    <property type="entry name" value="PROTEIN DEHYDRATION-INDUCED 19"/>
    <property type="match status" value="1"/>
</dbReference>
<dbReference type="InterPro" id="IPR033347">
    <property type="entry name" value="Di19"/>
</dbReference>
<dbReference type="Pfam" id="PF05605">
    <property type="entry name" value="zf-Di19"/>
    <property type="match status" value="1"/>
</dbReference>
<reference evidence="4" key="1">
    <citation type="journal article" date="2017" name="Nature">
        <title>The genome of Chenopodium quinoa.</title>
        <authorList>
            <person name="Jarvis D.E."/>
            <person name="Ho Y.S."/>
            <person name="Lightfoot D.J."/>
            <person name="Schmoeckel S.M."/>
            <person name="Li B."/>
            <person name="Borm T.J.A."/>
            <person name="Ohyanagi H."/>
            <person name="Mineta K."/>
            <person name="Michell C.T."/>
            <person name="Saber N."/>
            <person name="Kharbatia N.M."/>
            <person name="Rupper R.R."/>
            <person name="Sharp A.R."/>
            <person name="Dally N."/>
            <person name="Boughton B.A."/>
            <person name="Woo Y.H."/>
            <person name="Gao G."/>
            <person name="Schijlen E.G.W.M."/>
            <person name="Guo X."/>
            <person name="Momin A.A."/>
            <person name="Negrao S."/>
            <person name="Al-Babili S."/>
            <person name="Gehring C."/>
            <person name="Roessner U."/>
            <person name="Jung C."/>
            <person name="Murphy K."/>
            <person name="Arold S.T."/>
            <person name="Gojobori T."/>
            <person name="van der Linden C.G."/>
            <person name="van Loo E.N."/>
            <person name="Jellen E.N."/>
            <person name="Maughan P.J."/>
            <person name="Tester M."/>
        </authorList>
    </citation>
    <scope>NUCLEOTIDE SEQUENCE [LARGE SCALE GENOMIC DNA]</scope>
    <source>
        <strain evidence="4">cv. PI 614886</strain>
    </source>
</reference>
<dbReference type="OMA" id="IAFQHEN"/>
<organism evidence="4 5">
    <name type="scientific">Chenopodium quinoa</name>
    <name type="common">Quinoa</name>
    <dbReference type="NCBI Taxonomy" id="63459"/>
    <lineage>
        <taxon>Eukaryota</taxon>
        <taxon>Viridiplantae</taxon>
        <taxon>Streptophyta</taxon>
        <taxon>Embryophyta</taxon>
        <taxon>Tracheophyta</taxon>
        <taxon>Spermatophyta</taxon>
        <taxon>Magnoliopsida</taxon>
        <taxon>eudicotyledons</taxon>
        <taxon>Gunneridae</taxon>
        <taxon>Pentapetalae</taxon>
        <taxon>Caryophyllales</taxon>
        <taxon>Chenopodiaceae</taxon>
        <taxon>Chenopodioideae</taxon>
        <taxon>Atripliceae</taxon>
        <taxon>Chenopodium</taxon>
    </lineage>
</organism>
<evidence type="ECO:0000256" key="1">
    <source>
        <dbReference type="ARBA" id="ARBA00007109"/>
    </source>
</evidence>
<comment type="similarity">
    <text evidence="1">Belongs to the Di19 family.</text>
</comment>
<feature type="domain" description="Di19 C-terminal" evidence="3">
    <location>
        <begin position="113"/>
        <end position="186"/>
    </location>
</feature>
<dbReference type="PANTHER" id="PTHR31875:SF23">
    <property type="entry name" value="PROTEIN DEHYDRATION-INDUCED 19 HOMOLOG 4"/>
    <property type="match status" value="1"/>
</dbReference>
<evidence type="ECO:0000313" key="4">
    <source>
        <dbReference type="EnsemblPlants" id="AUR62008731-RA:cds"/>
    </source>
</evidence>
<accession>A0A803LA42</accession>